<feature type="coiled-coil region" evidence="1">
    <location>
        <begin position="272"/>
        <end position="299"/>
    </location>
</feature>
<dbReference type="AlphaFoldDB" id="A0A8W8KU95"/>
<sequence length="331" mass="38165">MSAMSEASLPVSWRTDSASETSRYSRRSSRNGQGSTSQKSMNVASAKHSGMRHPSWREPKPLKAASRPATAQGDVNGLPRRKPNLIRSNTTIESRRDREDQGIVNRLTAPTLAAKMKTIEFNKRTAFVDNNYYSWSNMAVYKDHQKMLYNDGGGIKRRATIGKRVVSPLLSPKDTRNLNIEIYKSRYDSIADPVNVKYDWRFIKTPGHTRDSVDSGIPEIRILKREEMISMKTNRDMDIYKRQFRSQEFARELNKREQRRLDQEVGGRGGIEAEYRFNLDKVNQERKEIEKELNKIRGGVHKQLGHHATLSSDKKFHHPKFKELGMKDVSR</sequence>
<name>A0A8W8KU95_MAGGI</name>
<feature type="region of interest" description="Disordered" evidence="2">
    <location>
        <begin position="1"/>
        <end position="83"/>
    </location>
</feature>
<protein>
    <submittedName>
        <fullName evidence="3">Uncharacterized protein</fullName>
    </submittedName>
</protein>
<organism evidence="3 4">
    <name type="scientific">Magallana gigas</name>
    <name type="common">Pacific oyster</name>
    <name type="synonym">Crassostrea gigas</name>
    <dbReference type="NCBI Taxonomy" id="29159"/>
    <lineage>
        <taxon>Eukaryota</taxon>
        <taxon>Metazoa</taxon>
        <taxon>Spiralia</taxon>
        <taxon>Lophotrochozoa</taxon>
        <taxon>Mollusca</taxon>
        <taxon>Bivalvia</taxon>
        <taxon>Autobranchia</taxon>
        <taxon>Pteriomorphia</taxon>
        <taxon>Ostreida</taxon>
        <taxon>Ostreoidea</taxon>
        <taxon>Ostreidae</taxon>
        <taxon>Magallana</taxon>
    </lineage>
</organism>
<feature type="compositionally biased region" description="Basic and acidic residues" evidence="2">
    <location>
        <begin position="321"/>
        <end position="331"/>
    </location>
</feature>
<dbReference type="Proteomes" id="UP000005408">
    <property type="component" value="Unassembled WGS sequence"/>
</dbReference>
<evidence type="ECO:0000313" key="4">
    <source>
        <dbReference type="Proteomes" id="UP000005408"/>
    </source>
</evidence>
<evidence type="ECO:0000256" key="1">
    <source>
        <dbReference type="SAM" id="Coils"/>
    </source>
</evidence>
<dbReference type="EnsemblMetazoa" id="G25294.9">
    <property type="protein sequence ID" value="G25294.9:cds"/>
    <property type="gene ID" value="G25294"/>
</dbReference>
<evidence type="ECO:0000313" key="3">
    <source>
        <dbReference type="EnsemblMetazoa" id="G25294.9:cds"/>
    </source>
</evidence>
<proteinExistence type="predicted"/>
<keyword evidence="4" id="KW-1185">Reference proteome</keyword>
<accession>A0A8W8KU95</accession>
<keyword evidence="1" id="KW-0175">Coiled coil</keyword>
<feature type="region of interest" description="Disordered" evidence="2">
    <location>
        <begin position="301"/>
        <end position="331"/>
    </location>
</feature>
<reference evidence="3" key="1">
    <citation type="submission" date="2022-08" db="UniProtKB">
        <authorList>
            <consortium name="EnsemblMetazoa"/>
        </authorList>
    </citation>
    <scope>IDENTIFICATION</scope>
    <source>
        <strain evidence="3">05x7-T-G4-1.051#20</strain>
    </source>
</reference>
<evidence type="ECO:0000256" key="2">
    <source>
        <dbReference type="SAM" id="MobiDB-lite"/>
    </source>
</evidence>